<dbReference type="EMBL" id="CAJZBQ010000033">
    <property type="protein sequence ID" value="CAG9323230.1"/>
    <property type="molecule type" value="Genomic_DNA"/>
</dbReference>
<dbReference type="InterPro" id="IPR036181">
    <property type="entry name" value="MIT_dom_sf"/>
</dbReference>
<proteinExistence type="inferred from homology"/>
<comment type="caution">
    <text evidence="10">The sequence shown here is derived from an EMBL/GenBank/DDBJ whole genome shotgun (WGS) entry which is preliminary data.</text>
</comment>
<dbReference type="EC" id="5.6.1.1" evidence="7"/>
<protein>
    <recommendedName>
        <fullName evidence="7">microtubule-severing ATPase</fullName>
        <ecNumber evidence="7">5.6.1.1</ecNumber>
    </recommendedName>
</protein>
<dbReference type="PROSITE" id="PS00674">
    <property type="entry name" value="AAA"/>
    <property type="match status" value="1"/>
</dbReference>
<evidence type="ECO:0000259" key="9">
    <source>
        <dbReference type="SMART" id="SM00382"/>
    </source>
</evidence>
<keyword evidence="5" id="KW-0413">Isomerase</keyword>
<evidence type="ECO:0000256" key="5">
    <source>
        <dbReference type="ARBA" id="ARBA00023235"/>
    </source>
</evidence>
<keyword evidence="4" id="KW-0472">Membrane</keyword>
<keyword evidence="1" id="KW-0493">Microtubule</keyword>
<evidence type="ECO:0000256" key="7">
    <source>
        <dbReference type="ARBA" id="ARBA00038871"/>
    </source>
</evidence>
<dbReference type="PANTHER" id="PTHR23074:SF86">
    <property type="entry name" value="SPASTIN"/>
    <property type="match status" value="1"/>
</dbReference>
<evidence type="ECO:0000256" key="2">
    <source>
        <dbReference type="ARBA" id="ARBA00022741"/>
    </source>
</evidence>
<dbReference type="Gene3D" id="3.40.50.300">
    <property type="entry name" value="P-loop containing nucleotide triphosphate hydrolases"/>
    <property type="match status" value="1"/>
</dbReference>
<dbReference type="GO" id="GO:0005874">
    <property type="term" value="C:microtubule"/>
    <property type="evidence" value="ECO:0007669"/>
    <property type="project" value="UniProtKB-KW"/>
</dbReference>
<reference evidence="10" key="1">
    <citation type="submission" date="2021-09" db="EMBL/GenBank/DDBJ databases">
        <authorList>
            <consortium name="AG Swart"/>
            <person name="Singh M."/>
            <person name="Singh A."/>
            <person name="Seah K."/>
            <person name="Emmerich C."/>
        </authorList>
    </citation>
    <scope>NUCLEOTIDE SEQUENCE</scope>
    <source>
        <strain evidence="10">ATCC30299</strain>
    </source>
</reference>
<dbReference type="InterPro" id="IPR003959">
    <property type="entry name" value="ATPase_AAA_core"/>
</dbReference>
<dbReference type="FunFam" id="3.40.50.300:FF:000093">
    <property type="entry name" value="Fidgetin-like 1"/>
    <property type="match status" value="1"/>
</dbReference>
<dbReference type="Proteomes" id="UP001162131">
    <property type="component" value="Unassembled WGS sequence"/>
</dbReference>
<sequence length="401" mass="44941">METRPITDLIRDANQLYNEQNFSRALLLYKQALDILFQMSKAQRPPEKDKTMILISQILEKAEYCKAAKNSLEEQKVPLRRAVTTNNRGQIVSPVRNSVHVNQNLSPNPELANLERAIEGEIVDRSLSVKWDDIAGLERAKEMLREAIILPSQFPHIFTGLRAPPKGIMLFGPPGTGKTMLAKAVASQCQATFLSVSSATLTSKNFGDAEKLVRALFSVARRLQPSVIFIDEVDSILGSRSDSQHEASRRLETEFLVQMDGVSSNSDDRVIVIAATNRPQEIDEAVRRRLAKRVYIDLPDNETRKAMVVKLMENLSKKLSPKDIDTIVKHTNFYSGSDMTALCKEAAMGPVRNLKPDKLSKGEIPPISLKHFKEALKVIRPSVSKATLEFYAKWNEEFGVV</sequence>
<accession>A0AAU9J7K3</accession>
<evidence type="ECO:0000256" key="1">
    <source>
        <dbReference type="ARBA" id="ARBA00022701"/>
    </source>
</evidence>
<dbReference type="FunFam" id="1.10.8.60:FF:000022">
    <property type="entry name" value="Fidgetin like 1"/>
    <property type="match status" value="1"/>
</dbReference>
<dbReference type="InterPro" id="IPR003960">
    <property type="entry name" value="ATPase_AAA_CS"/>
</dbReference>
<evidence type="ECO:0000256" key="4">
    <source>
        <dbReference type="ARBA" id="ARBA00023136"/>
    </source>
</evidence>
<comment type="catalytic activity">
    <reaction evidence="6">
        <text>n ATP + n H2O + a microtubule = n ADP + n phosphate + (n+1) alpha/beta tubulin heterodimers.</text>
        <dbReference type="EC" id="5.6.1.1"/>
    </reaction>
</comment>
<evidence type="ECO:0000313" key="11">
    <source>
        <dbReference type="Proteomes" id="UP001162131"/>
    </source>
</evidence>
<dbReference type="AlphaFoldDB" id="A0AAU9J7K3"/>
<dbReference type="InterPro" id="IPR050304">
    <property type="entry name" value="MT-severing_AAA_ATPase"/>
</dbReference>
<dbReference type="InterPro" id="IPR015415">
    <property type="entry name" value="Spast_Vps4_C"/>
</dbReference>
<keyword evidence="11" id="KW-1185">Reference proteome</keyword>
<dbReference type="SMART" id="SM00382">
    <property type="entry name" value="AAA"/>
    <property type="match status" value="1"/>
</dbReference>
<gene>
    <name evidence="10" type="ORF">BSTOLATCC_MIC33131</name>
</gene>
<dbReference type="SUPFAM" id="SSF52540">
    <property type="entry name" value="P-loop containing nucleoside triphosphate hydrolases"/>
    <property type="match status" value="1"/>
</dbReference>
<name>A0AAU9J7K3_9CILI</name>
<dbReference type="PANTHER" id="PTHR23074">
    <property type="entry name" value="AAA DOMAIN-CONTAINING"/>
    <property type="match status" value="1"/>
</dbReference>
<dbReference type="GO" id="GO:0008568">
    <property type="term" value="F:microtubule severing ATPase activity"/>
    <property type="evidence" value="ECO:0007669"/>
    <property type="project" value="UniProtKB-EC"/>
</dbReference>
<dbReference type="InterPro" id="IPR027417">
    <property type="entry name" value="P-loop_NTPase"/>
</dbReference>
<evidence type="ECO:0000256" key="6">
    <source>
        <dbReference type="ARBA" id="ARBA00036378"/>
    </source>
</evidence>
<dbReference type="GO" id="GO:0016887">
    <property type="term" value="F:ATP hydrolysis activity"/>
    <property type="evidence" value="ECO:0007669"/>
    <property type="project" value="InterPro"/>
</dbReference>
<dbReference type="GO" id="GO:0005524">
    <property type="term" value="F:ATP binding"/>
    <property type="evidence" value="ECO:0007669"/>
    <property type="project" value="UniProtKB-KW"/>
</dbReference>
<dbReference type="Gene3D" id="1.10.8.60">
    <property type="match status" value="1"/>
</dbReference>
<dbReference type="Pfam" id="PF00004">
    <property type="entry name" value="AAA"/>
    <property type="match status" value="1"/>
</dbReference>
<keyword evidence="3 8" id="KW-0067">ATP-binding</keyword>
<dbReference type="SUPFAM" id="SSF116846">
    <property type="entry name" value="MIT domain"/>
    <property type="match status" value="1"/>
</dbReference>
<evidence type="ECO:0000256" key="3">
    <source>
        <dbReference type="ARBA" id="ARBA00022840"/>
    </source>
</evidence>
<dbReference type="CDD" id="cd19509">
    <property type="entry name" value="RecA-like_VPS4-like"/>
    <property type="match status" value="1"/>
</dbReference>
<feature type="domain" description="AAA+ ATPase" evidence="9">
    <location>
        <begin position="164"/>
        <end position="300"/>
    </location>
</feature>
<keyword evidence="2 8" id="KW-0547">Nucleotide-binding</keyword>
<dbReference type="Gene3D" id="1.20.58.80">
    <property type="entry name" value="Phosphotransferase system, lactose/cellobiose-type IIA subunit"/>
    <property type="match status" value="1"/>
</dbReference>
<evidence type="ECO:0000256" key="8">
    <source>
        <dbReference type="RuleBase" id="RU003651"/>
    </source>
</evidence>
<evidence type="ECO:0000313" key="10">
    <source>
        <dbReference type="EMBL" id="CAG9323230.1"/>
    </source>
</evidence>
<dbReference type="Pfam" id="PF09336">
    <property type="entry name" value="Vps4_C"/>
    <property type="match status" value="1"/>
</dbReference>
<organism evidence="10 11">
    <name type="scientific">Blepharisma stoltei</name>
    <dbReference type="NCBI Taxonomy" id="1481888"/>
    <lineage>
        <taxon>Eukaryota</taxon>
        <taxon>Sar</taxon>
        <taxon>Alveolata</taxon>
        <taxon>Ciliophora</taxon>
        <taxon>Postciliodesmatophora</taxon>
        <taxon>Heterotrichea</taxon>
        <taxon>Heterotrichida</taxon>
        <taxon>Blepharismidae</taxon>
        <taxon>Blepharisma</taxon>
    </lineage>
</organism>
<dbReference type="InterPro" id="IPR003593">
    <property type="entry name" value="AAA+_ATPase"/>
</dbReference>
<dbReference type="InterPro" id="IPR041569">
    <property type="entry name" value="AAA_lid_3"/>
</dbReference>
<dbReference type="Pfam" id="PF17862">
    <property type="entry name" value="AAA_lid_3"/>
    <property type="match status" value="1"/>
</dbReference>
<comment type="similarity">
    <text evidence="8">Belongs to the AAA ATPase family.</text>
</comment>